<keyword evidence="5" id="KW-1185">Reference proteome</keyword>
<dbReference type="SUPFAM" id="SSF50891">
    <property type="entry name" value="Cyclophilin-like"/>
    <property type="match status" value="1"/>
</dbReference>
<evidence type="ECO:0000256" key="2">
    <source>
        <dbReference type="SAM" id="SignalP"/>
    </source>
</evidence>
<comment type="caution">
    <text evidence="4">The sequence shown here is derived from an EMBL/GenBank/DDBJ whole genome shotgun (WGS) entry which is preliminary data.</text>
</comment>
<organism evidence="4 5">
    <name type="scientific">Streptomyces spongiae</name>
    <dbReference type="NCBI Taxonomy" id="565072"/>
    <lineage>
        <taxon>Bacteria</taxon>
        <taxon>Bacillati</taxon>
        <taxon>Actinomycetota</taxon>
        <taxon>Actinomycetes</taxon>
        <taxon>Kitasatosporales</taxon>
        <taxon>Streptomycetaceae</taxon>
        <taxon>Streptomyces</taxon>
    </lineage>
</organism>
<name>A0A5N8XNK0_9ACTN</name>
<keyword evidence="2" id="KW-0732">Signal</keyword>
<reference evidence="4 5" key="1">
    <citation type="submission" date="2019-07" db="EMBL/GenBank/DDBJ databases">
        <title>New species of Amycolatopsis and Streptomyces.</title>
        <authorList>
            <person name="Duangmal K."/>
            <person name="Teo W.F.A."/>
            <person name="Lipun K."/>
        </authorList>
    </citation>
    <scope>NUCLEOTIDE SEQUENCE [LARGE SCALE GENOMIC DNA]</scope>
    <source>
        <strain evidence="4 5">NBRC 106415</strain>
    </source>
</reference>
<dbReference type="Gene3D" id="2.40.100.20">
    <property type="match status" value="1"/>
</dbReference>
<dbReference type="AlphaFoldDB" id="A0A5N8XNK0"/>
<evidence type="ECO:0000313" key="4">
    <source>
        <dbReference type="EMBL" id="MPY60921.1"/>
    </source>
</evidence>
<dbReference type="InterPro" id="IPR029000">
    <property type="entry name" value="Cyclophilin-like_dom_sf"/>
</dbReference>
<dbReference type="InterPro" id="IPR041183">
    <property type="entry name" value="Cyclophilin-like"/>
</dbReference>
<gene>
    <name evidence="4" type="ORF">FNH08_28400</name>
</gene>
<evidence type="ECO:0000313" key="5">
    <source>
        <dbReference type="Proteomes" id="UP000400924"/>
    </source>
</evidence>
<protein>
    <recommendedName>
        <fullName evidence="3">Cyclophilin-like domain-containing protein</fullName>
    </recommendedName>
</protein>
<sequence length="201" mass="20925">MPPAALRVLTRAIPATALLMAVTACGEDPSSTSASSASASTPRQTPTAPASPAAPSARNTSASTSMNTSMKIRLTIDGHQVDATLNDSATARGFAALLPLTLNLSDFHQTERIADLPHRLSTTGAPEAAEAKAGDLAYYAPWGNLALYYRDGGSSDTGLIVLGHVTDGDTERLATAEKITIEAASGGEERDEPRERDEPHL</sequence>
<accession>A0A5N8XNK0</accession>
<dbReference type="EMBL" id="VJZC01000254">
    <property type="protein sequence ID" value="MPY60921.1"/>
    <property type="molecule type" value="Genomic_DNA"/>
</dbReference>
<feature type="compositionally biased region" description="Basic and acidic residues" evidence="1">
    <location>
        <begin position="187"/>
        <end position="201"/>
    </location>
</feature>
<feature type="region of interest" description="Disordered" evidence="1">
    <location>
        <begin position="29"/>
        <end position="66"/>
    </location>
</feature>
<feature type="signal peptide" evidence="2">
    <location>
        <begin position="1"/>
        <end position="26"/>
    </location>
</feature>
<evidence type="ECO:0000256" key="1">
    <source>
        <dbReference type="SAM" id="MobiDB-lite"/>
    </source>
</evidence>
<dbReference type="Proteomes" id="UP000400924">
    <property type="component" value="Unassembled WGS sequence"/>
</dbReference>
<dbReference type="OrthoDB" id="5298378at2"/>
<feature type="chain" id="PRO_5024269928" description="Cyclophilin-like domain-containing protein" evidence="2">
    <location>
        <begin position="27"/>
        <end position="201"/>
    </location>
</feature>
<dbReference type="Pfam" id="PF18050">
    <property type="entry name" value="Cyclophil_like2"/>
    <property type="match status" value="1"/>
</dbReference>
<proteinExistence type="predicted"/>
<dbReference type="PROSITE" id="PS51257">
    <property type="entry name" value="PROKAR_LIPOPROTEIN"/>
    <property type="match status" value="1"/>
</dbReference>
<feature type="region of interest" description="Disordered" evidence="1">
    <location>
        <begin position="180"/>
        <end position="201"/>
    </location>
</feature>
<evidence type="ECO:0000259" key="3">
    <source>
        <dbReference type="Pfam" id="PF18050"/>
    </source>
</evidence>
<feature type="domain" description="Cyclophilin-like" evidence="3">
    <location>
        <begin position="74"/>
        <end position="175"/>
    </location>
</feature>